<dbReference type="Gene3D" id="1.20.900.10">
    <property type="entry name" value="Dbl homology (DH) domain"/>
    <property type="match status" value="1"/>
</dbReference>
<evidence type="ECO:0000313" key="5">
    <source>
        <dbReference type="EMBL" id="RCI15686.1"/>
    </source>
</evidence>
<feature type="region of interest" description="Disordered" evidence="2">
    <location>
        <begin position="81"/>
        <end position="244"/>
    </location>
</feature>
<dbReference type="Pfam" id="PF03114">
    <property type="entry name" value="BAR"/>
    <property type="match status" value="1"/>
</dbReference>
<comment type="caution">
    <text evidence="5">The sequence shown here is derived from an EMBL/GenBank/DDBJ whole genome shotgun (WGS) entry which is preliminary data.</text>
</comment>
<dbReference type="GO" id="GO:0031991">
    <property type="term" value="P:regulation of actomyosin contractile ring contraction"/>
    <property type="evidence" value="ECO:0007669"/>
    <property type="project" value="TreeGrafter"/>
</dbReference>
<proteinExistence type="predicted"/>
<feature type="region of interest" description="Disordered" evidence="2">
    <location>
        <begin position="2176"/>
        <end position="2204"/>
    </location>
</feature>
<feature type="compositionally biased region" description="Low complexity" evidence="2">
    <location>
        <begin position="447"/>
        <end position="458"/>
    </location>
</feature>
<gene>
    <name evidence="5" type="ORF">L249_3448</name>
</gene>
<feature type="compositionally biased region" description="Polar residues" evidence="2">
    <location>
        <begin position="211"/>
        <end position="228"/>
    </location>
</feature>
<dbReference type="PANTHER" id="PTHR22834">
    <property type="entry name" value="NUCLEAR FUSION PROTEIN FUS2"/>
    <property type="match status" value="1"/>
</dbReference>
<evidence type="ECO:0000256" key="2">
    <source>
        <dbReference type="SAM" id="MobiDB-lite"/>
    </source>
</evidence>
<dbReference type="SUPFAM" id="SSF103473">
    <property type="entry name" value="MFS general substrate transporter"/>
    <property type="match status" value="1"/>
</dbReference>
<dbReference type="CDD" id="cd00160">
    <property type="entry name" value="RhoGEF"/>
    <property type="match status" value="1"/>
</dbReference>
<feature type="compositionally biased region" description="Basic and acidic residues" evidence="2">
    <location>
        <begin position="2179"/>
        <end position="2193"/>
    </location>
</feature>
<evidence type="ECO:0000259" key="4">
    <source>
        <dbReference type="PROSITE" id="PS50010"/>
    </source>
</evidence>
<feature type="transmembrane region" description="Helical" evidence="3">
    <location>
        <begin position="1947"/>
        <end position="1969"/>
    </location>
</feature>
<dbReference type="InterPro" id="IPR051492">
    <property type="entry name" value="Dynamin-Rho_GEF"/>
</dbReference>
<evidence type="ECO:0000313" key="6">
    <source>
        <dbReference type="Proteomes" id="UP000253664"/>
    </source>
</evidence>
<feature type="compositionally biased region" description="Basic and acidic residues" evidence="2">
    <location>
        <begin position="118"/>
        <end position="127"/>
    </location>
</feature>
<dbReference type="PROSITE" id="PS50010">
    <property type="entry name" value="DH_2"/>
    <property type="match status" value="1"/>
</dbReference>
<feature type="compositionally biased region" description="Polar residues" evidence="2">
    <location>
        <begin position="908"/>
        <end position="927"/>
    </location>
</feature>
<sequence length="2290" mass="248267">MSPDLDGAACIDLDRDSRHLLHQDSDESNHDVSDSTLHHPHHVASPDDFYSSQQRALKLETHMASSSPAYHSSLIPLAANMKSPADGGPRAAARSASNPLDGKSSGPTLTKAPTGKPSVKDLKKRFDQNGSASPSLPRAPLRPGAPPPIRTTRPLAANGTPKLRAGSLLDSTTTTPFASDSPSAARVQRQKSIALTSSSQSFASRIGRPRNSINGKPTTSKSMTQLQHRTLPGQPPSPPAVTSRSTALLFGEIGPDHCGASIAGFGVQHSRPRKASDSNVPAPRRRFSGPDSDSSSPSSCYRQVDALQGASLVPPGVRSRFHARSRSDASAPLTCVGFSCKPLPRTPSTAGLGHSSSASRLPVSVRLLTSPVESTSPASTRSNSPTALKCSLANGRISAIGAIATPSTAHASTRTRTPTQVRKPSPHALVTPDSLARIHSAAPPTKSLPLRSSRPRLPVSVAGSRKQEMDAQPSRLGPFPNGPSRTNEETARRRKISIGPIDFEQRREHIRLAYSKSIRESEALEARQIAAAEKKRRDLEAAAAAKAKSRVDADVAPRALSEVPDAYKEKTSERRSRQTAAQPAEFFEAQLSADAAAQPLPQTLADSLTRPPLAVCTTLEPDHVVATPQPADEVDSPTLGVPGSFPVFSSPSETGNLPLSAVSGVSDTTEFDVDPQTNPPIQGQSPLNIHITIAEPSSPQHATSTQAQAAYQYPFDEESDTSEQVSQNARALQDAERPDEAQDATFQPEANDGVESKPVSLEKTLSAHQTLGAVVSVLPATEEETEEVESSATIPFPRLELLHDEHDLSDCESDLEVASRGDCYARQGDDDVTDACTEETDEHEDARLGQTNFGPDEPPSERASTCTSSDAGAVDNGEDSVVQSQPRDTANPSGLVVPPRLLQDDRLSQQSTWTDFSIDSTDPSDPTKSLAMHSRPDSPSFGHVTIFESNTRGRDSRTSLADTNHTPSTRGLDDSKTSSSSSSSAHATRSRLPEVDTGDGFFVPNLSSVASVSLSFLPPPEHEPSPIPNSVSGSALDSRTSSIFYDQSYYGSTVVSSEKEIDECASPLQTPQSLDMALPTTEAPDVRFSNGSMTDGDTKPAVQESDSKERHRLVQRRNVIKELIDTEAVFVRDMNIVEEIYKGTAEACPELDSKTVKLIFRNSDEIIHFHTQFLRELKAAVASVYVPVGGRGSLARGDSQASERGHGDNPQDSRDRATCLGPVFQSNVESMRLAHEGFLRNSDHAAKRLIQIQQDATVKVWLNECNEVAKDLTAAWDLDSLLIKPMQRITKYPNLIVTLLQHTPSDHPDREALLAAKDSLETAIIEINRTKKNFELVGQIVGRKRKESDVKAGFARAFGKRVDKLQASTNRPREDQEYVKLNEKFGDDYLRLQVVLRDVEYYTRQVAAYVHEFLQYLSSIELVMRFQPGNYPELESKWVQFNISVRDLEKVALEEHLAQVRKHVIEPFELVIKAYGNPSLAMKKRQKRRLDYERMEQLKRSGKTADPKLRELVEQYEALNDTLKKELPVLSALTEKVGNICLRNFVNIQANWYVIWKEKMKTVVGDCGEMPDLKEVVSTFQRDHPFVRDQLSGIGMLNPASRGRLSHSASANLEDSAVRARGRVLSINGDAAPMLPPPDFGERRSGSLTMSPSAGSPGLGGGMPHQYYYKDYYSGIHTQQASPRSPDMVSSSRTGATSTRPSTSRSIDSTGLPPRRSLEVLWLAASLFEFNISTTKHEAGYPYLTYQAGEIFDVVAEKGELWLAKNQDDATNRSNNNLTNDKKDCTPYLLKLGLSKSNTSLIWIAGPLSGLVVQPIIGVVADENSSRWGRRRPLMVVGAVVVATGLLVLGFTREIVAWASGGLGLTIGLAVVTIYVVDFALNVVQSCARSLVVDTLPLEQQQTGAAWWSRMAAIGHVIGYAAGSVDLVSLLGTALGDAQFQQLTVMAAWAMLASTALTCWAVTEPVLVLPAGARRKSIADVLHQVFRTLRRLSPRIQAICWAQFWAWIGWFPFLFYSTTWVGETYFRYDAPAEETQADDGDRVGDMGRIGSISLFIYSFITFVGAFVLPILIRSPEDDRFTPRPSPAVARLLGAVGDRRPDLVTAWMCGHVVFAASMVFAPLATSFRFATVLMCLCALPWTMATWAPPALLGVEVNKMSGSAYRPLPDDMELRNVSGARDYDNHDDGGDDNGRLETAPAAAGGKSSTAELSGIYLGILNVYTTMPQFVGAFIASIVFAVLEPGGSSSSSKPNVEDGSGRRRGPSAISVCLFIGACSAVVAAFATRKLKLL</sequence>
<feature type="compositionally biased region" description="Polar residues" evidence="2">
    <location>
        <begin position="958"/>
        <end position="969"/>
    </location>
</feature>
<feature type="compositionally biased region" description="Basic and acidic residues" evidence="2">
    <location>
        <begin position="21"/>
        <end position="37"/>
    </location>
</feature>
<dbReference type="Gene3D" id="1.20.1270.60">
    <property type="entry name" value="Arfaptin homology (AH) domain/BAR domain"/>
    <property type="match status" value="1"/>
</dbReference>
<feature type="compositionally biased region" description="Basic and acidic residues" evidence="2">
    <location>
        <begin position="1201"/>
        <end position="1215"/>
    </location>
</feature>
<feature type="region of interest" description="Disordered" evidence="2">
    <location>
        <begin position="835"/>
        <end position="996"/>
    </location>
</feature>
<feature type="transmembrane region" description="Helical" evidence="3">
    <location>
        <begin position="2049"/>
        <end position="2072"/>
    </location>
</feature>
<dbReference type="Pfam" id="PF13347">
    <property type="entry name" value="MFS_2"/>
    <property type="match status" value="1"/>
</dbReference>
<dbReference type="InterPro" id="IPR004148">
    <property type="entry name" value="BAR_dom"/>
</dbReference>
<feature type="compositionally biased region" description="Basic and acidic residues" evidence="2">
    <location>
        <begin position="565"/>
        <end position="576"/>
    </location>
</feature>
<feature type="transmembrane region" description="Helical" evidence="3">
    <location>
        <begin position="2265"/>
        <end position="2284"/>
    </location>
</feature>
<keyword evidence="3" id="KW-1133">Transmembrane helix</keyword>
<dbReference type="Gene3D" id="1.20.1250.20">
    <property type="entry name" value="MFS general substrate transporter like domains"/>
    <property type="match status" value="1"/>
</dbReference>
<feature type="compositionally biased region" description="Low complexity" evidence="2">
    <location>
        <begin position="130"/>
        <end position="142"/>
    </location>
</feature>
<accession>A0A367LML9</accession>
<evidence type="ECO:0000256" key="3">
    <source>
        <dbReference type="SAM" id="Phobius"/>
    </source>
</evidence>
<feature type="transmembrane region" description="Helical" evidence="3">
    <location>
        <begin position="2102"/>
        <end position="2122"/>
    </location>
</feature>
<feature type="compositionally biased region" description="Polar residues" evidence="2">
    <location>
        <begin position="881"/>
        <end position="892"/>
    </location>
</feature>
<dbReference type="InterPro" id="IPR000219">
    <property type="entry name" value="DH_dom"/>
</dbReference>
<feature type="compositionally biased region" description="Low complexity" evidence="2">
    <location>
        <begin position="289"/>
        <end position="299"/>
    </location>
</feature>
<feature type="region of interest" description="Disordered" evidence="2">
    <location>
        <begin position="1679"/>
        <end position="1711"/>
    </location>
</feature>
<dbReference type="OrthoDB" id="10256089at2759"/>
<dbReference type="CDD" id="cd07589">
    <property type="entry name" value="BAR_DNMBP"/>
    <property type="match status" value="1"/>
</dbReference>
<feature type="region of interest" description="Disordered" evidence="2">
    <location>
        <begin position="263"/>
        <end position="301"/>
    </location>
</feature>
<protein>
    <recommendedName>
        <fullName evidence="4">DH domain-containing protein</fullName>
    </recommendedName>
</protein>
<dbReference type="Pfam" id="PF00621">
    <property type="entry name" value="RhoGEF"/>
    <property type="match status" value="1"/>
</dbReference>
<keyword evidence="1" id="KW-0344">Guanine-nucleotide releasing factor</keyword>
<dbReference type="InterPro" id="IPR036259">
    <property type="entry name" value="MFS_trans_sf"/>
</dbReference>
<dbReference type="GO" id="GO:0005737">
    <property type="term" value="C:cytoplasm"/>
    <property type="evidence" value="ECO:0007669"/>
    <property type="project" value="InterPro"/>
</dbReference>
<dbReference type="InterPro" id="IPR027267">
    <property type="entry name" value="AH/BAR_dom_sf"/>
</dbReference>
<feature type="region of interest" description="Disordered" evidence="2">
    <location>
        <begin position="716"/>
        <end position="757"/>
    </location>
</feature>
<feature type="region of interest" description="Disordered" evidence="2">
    <location>
        <begin position="407"/>
        <end position="500"/>
    </location>
</feature>
<feature type="region of interest" description="Disordered" evidence="2">
    <location>
        <begin position="1631"/>
        <end position="1660"/>
    </location>
</feature>
<feature type="transmembrane region" description="Helical" evidence="3">
    <location>
        <begin position="1996"/>
        <end position="2016"/>
    </location>
</feature>
<feature type="region of interest" description="Disordered" evidence="2">
    <location>
        <begin position="563"/>
        <end position="582"/>
    </location>
</feature>
<feature type="transmembrane region" description="Helical" evidence="3">
    <location>
        <begin position="1801"/>
        <end position="1821"/>
    </location>
</feature>
<dbReference type="EMBL" id="LKCN02000002">
    <property type="protein sequence ID" value="RCI15686.1"/>
    <property type="molecule type" value="Genomic_DNA"/>
</dbReference>
<keyword evidence="6" id="KW-1185">Reference proteome</keyword>
<reference evidence="5 6" key="1">
    <citation type="journal article" date="2015" name="BMC Genomics">
        <title>Insights from the genome of Ophiocordyceps polyrhachis-furcata to pathogenicity and host specificity in insect fungi.</title>
        <authorList>
            <person name="Wichadakul D."/>
            <person name="Kobmoo N."/>
            <person name="Ingsriswang S."/>
            <person name="Tangphatsornruang S."/>
            <person name="Chantasingh D."/>
            <person name="Luangsa-ard J.J."/>
            <person name="Eurwilaichitr L."/>
        </authorList>
    </citation>
    <scope>NUCLEOTIDE SEQUENCE [LARGE SCALE GENOMIC DNA]</scope>
    <source>
        <strain evidence="5 6">BCC 54312</strain>
    </source>
</reference>
<dbReference type="GO" id="GO:0005085">
    <property type="term" value="F:guanyl-nucleotide exchange factor activity"/>
    <property type="evidence" value="ECO:0007669"/>
    <property type="project" value="UniProtKB-KW"/>
</dbReference>
<feature type="region of interest" description="Disordered" evidence="2">
    <location>
        <begin position="21"/>
        <end position="53"/>
    </location>
</feature>
<keyword evidence="3" id="KW-0812">Transmembrane</keyword>
<organism evidence="5 6">
    <name type="scientific">Ophiocordyceps polyrhachis-furcata BCC 54312</name>
    <dbReference type="NCBI Taxonomy" id="1330021"/>
    <lineage>
        <taxon>Eukaryota</taxon>
        <taxon>Fungi</taxon>
        <taxon>Dikarya</taxon>
        <taxon>Ascomycota</taxon>
        <taxon>Pezizomycotina</taxon>
        <taxon>Sordariomycetes</taxon>
        <taxon>Hypocreomycetidae</taxon>
        <taxon>Hypocreales</taxon>
        <taxon>Ophiocordycipitaceae</taxon>
        <taxon>Ophiocordyceps</taxon>
    </lineage>
</organism>
<keyword evidence="3" id="KW-0472">Membrane</keyword>
<feature type="region of interest" description="Disordered" evidence="2">
    <location>
        <begin position="1194"/>
        <end position="1215"/>
    </location>
</feature>
<dbReference type="Proteomes" id="UP000253664">
    <property type="component" value="Unassembled WGS sequence"/>
</dbReference>
<name>A0A367LML9_9HYPO</name>
<feature type="transmembrane region" description="Helical" evidence="3">
    <location>
        <begin position="1833"/>
        <end position="1851"/>
    </location>
</feature>
<feature type="compositionally biased region" description="Polar residues" evidence="2">
    <location>
        <begin position="190"/>
        <end position="203"/>
    </location>
</feature>
<feature type="domain" description="DH" evidence="4">
    <location>
        <begin position="1115"/>
        <end position="1330"/>
    </location>
</feature>
<dbReference type="SMART" id="SM00325">
    <property type="entry name" value="RhoGEF"/>
    <property type="match status" value="1"/>
</dbReference>
<dbReference type="InterPro" id="IPR035899">
    <property type="entry name" value="DBL_dom_sf"/>
</dbReference>
<feature type="transmembrane region" description="Helical" evidence="3">
    <location>
        <begin position="1857"/>
        <end position="1881"/>
    </location>
</feature>
<feature type="compositionally biased region" description="Polar residues" evidence="2">
    <location>
        <begin position="1679"/>
        <end position="1709"/>
    </location>
</feature>
<dbReference type="GO" id="GO:0032955">
    <property type="term" value="P:regulation of division septum assembly"/>
    <property type="evidence" value="ECO:0007669"/>
    <property type="project" value="TreeGrafter"/>
</dbReference>
<dbReference type="PANTHER" id="PTHR22834:SF20">
    <property type="entry name" value="SH3 DOMAIN-CONTAINING PROTEIN"/>
    <property type="match status" value="1"/>
</dbReference>
<dbReference type="SUPFAM" id="SSF48065">
    <property type="entry name" value="DBL homology domain (DH-domain)"/>
    <property type="match status" value="1"/>
</dbReference>
<feature type="transmembrane region" description="Helical" evidence="3">
    <location>
        <begin position="1917"/>
        <end position="1935"/>
    </location>
</feature>
<feature type="compositionally biased region" description="Polar residues" evidence="2">
    <location>
        <begin position="169"/>
        <end position="182"/>
    </location>
</feature>
<feature type="transmembrane region" description="Helical" evidence="3">
    <location>
        <begin position="2213"/>
        <end position="2240"/>
    </location>
</feature>
<feature type="region of interest" description="Disordered" evidence="2">
    <location>
        <begin position="1083"/>
        <end position="1110"/>
    </location>
</feature>
<evidence type="ECO:0000256" key="1">
    <source>
        <dbReference type="ARBA" id="ARBA00022658"/>
    </source>
</evidence>
<feature type="transmembrane region" description="Helical" evidence="3">
    <location>
        <begin position="2128"/>
        <end position="2151"/>
    </location>
</feature>
<feature type="compositionally biased region" description="Polar residues" evidence="2">
    <location>
        <begin position="407"/>
        <end position="422"/>
    </location>
</feature>
<dbReference type="SUPFAM" id="SSF103657">
    <property type="entry name" value="BAR/IMD domain-like"/>
    <property type="match status" value="1"/>
</dbReference>